<dbReference type="Proteomes" id="UP000014760">
    <property type="component" value="Unassembled WGS sequence"/>
</dbReference>
<feature type="compositionally biased region" description="Polar residues" evidence="2">
    <location>
        <begin position="1017"/>
        <end position="1033"/>
    </location>
</feature>
<dbReference type="EMBL" id="AMQN01010291">
    <property type="status" value="NOT_ANNOTATED_CDS"/>
    <property type="molecule type" value="Genomic_DNA"/>
</dbReference>
<dbReference type="OrthoDB" id="6410656at2759"/>
<reference evidence="4 6" key="2">
    <citation type="journal article" date="2013" name="Nature">
        <title>Insights into bilaterian evolution from three spiralian genomes.</title>
        <authorList>
            <person name="Simakov O."/>
            <person name="Marletaz F."/>
            <person name="Cho S.J."/>
            <person name="Edsinger-Gonzales E."/>
            <person name="Havlak P."/>
            <person name="Hellsten U."/>
            <person name="Kuo D.H."/>
            <person name="Larsson T."/>
            <person name="Lv J."/>
            <person name="Arendt D."/>
            <person name="Savage R."/>
            <person name="Osoegawa K."/>
            <person name="de Jong P."/>
            <person name="Grimwood J."/>
            <person name="Chapman J.A."/>
            <person name="Shapiro H."/>
            <person name="Aerts A."/>
            <person name="Otillar R.P."/>
            <person name="Terry A.Y."/>
            <person name="Boore J.L."/>
            <person name="Grigoriev I.V."/>
            <person name="Lindberg D.R."/>
            <person name="Seaver E.C."/>
            <person name="Weisblat D.A."/>
            <person name="Putnam N.H."/>
            <person name="Rokhsar D.S."/>
        </authorList>
    </citation>
    <scope>NUCLEOTIDE SEQUENCE</scope>
    <source>
        <strain evidence="4 6">I ESC-2004</strain>
    </source>
</reference>
<dbReference type="PANTHER" id="PTHR18939">
    <property type="entry name" value="RIBOSOME BINDING PROTEIN-1"/>
    <property type="match status" value="1"/>
</dbReference>
<dbReference type="STRING" id="283909.R7TYS2"/>
<evidence type="ECO:0000256" key="2">
    <source>
        <dbReference type="SAM" id="MobiDB-lite"/>
    </source>
</evidence>
<reference evidence="6" key="1">
    <citation type="submission" date="2012-12" db="EMBL/GenBank/DDBJ databases">
        <authorList>
            <person name="Hellsten U."/>
            <person name="Grimwood J."/>
            <person name="Chapman J.A."/>
            <person name="Shapiro H."/>
            <person name="Aerts A."/>
            <person name="Otillar R.P."/>
            <person name="Terry A.Y."/>
            <person name="Boore J.L."/>
            <person name="Simakov O."/>
            <person name="Marletaz F."/>
            <person name="Cho S.-J."/>
            <person name="Edsinger-Gonzales E."/>
            <person name="Havlak P."/>
            <person name="Kuo D.-H."/>
            <person name="Larsson T."/>
            <person name="Lv J."/>
            <person name="Arendt D."/>
            <person name="Savage R."/>
            <person name="Osoegawa K."/>
            <person name="de Jong P."/>
            <person name="Lindberg D.R."/>
            <person name="Seaver E.C."/>
            <person name="Weisblat D.A."/>
            <person name="Putnam N.H."/>
            <person name="Grigoriev I.V."/>
            <person name="Rokhsar D.S."/>
        </authorList>
    </citation>
    <scope>NUCLEOTIDE SEQUENCE</scope>
    <source>
        <strain evidence="6">I ESC-2004</strain>
    </source>
</reference>
<evidence type="ECO:0000256" key="1">
    <source>
        <dbReference type="SAM" id="Coils"/>
    </source>
</evidence>
<dbReference type="InterPro" id="IPR040248">
    <property type="entry name" value="RRBP1"/>
</dbReference>
<sequence length="1470" mass="165589">MEVDTLIIAAGCFVASALVIYLITKCTMQGETFEQVMEEKRRREAMFMSQPKKNAEGKKEKKKKQTKPKAQKKQKEEPVAPQEEIHKMVEIEPDPEIIEPPPEIKPIETPTKKMKSRLKNKNEHSLVREGNVTPELFHPSRTPMDDLEVKHERDRRRSHTEIVEKEVMEEVMKLEAAVQQAAPKSKKNKRKQQAAQPPAEPTPAAEEKPNAVVQSVMTASLTTVEIHTLIDVLHQKLGSTPPAPAQWTKKSQKPDQLAAITKQLEDSQAAHQEGIKYVLFCKKKKINTGCVSATCAVTAFSSVAGGYDARSRCLPTYNHRLSMLKLCSCVNGQAAPQKSRVQETASQLLKYRKEAEQEKSQLRSKQNALEEENTALRNRMQKSTQEHMEVSKQLHQARQQIEEVKKGGNKGQDNAALIQRLQAEIEKLRTERENAKSTGGLQQQIMQQQLESNALSLNAKDSEIRKLQDTKRDTETVLNRKVQELEAELQRSHSRLSNISRDAERLPRAEQELANLRNQMKNLEGAEDQMKSLRQQLQDEQRQKQELQAHNAKMEAHLREVEFGAQEKDQMVQTLQREKSQLANELKESKKVVSEEVVMVKEAALTSSAPPPAQQAEQEAALQRLQGELDSALTEKKRLAADLEAQRKKNNDLREKNWKAMDALSSMEKIAQKSTQLNSDLDTKDSVIRALKDDLHLAKRSLYDLQGSLELSQKSYSGMEKKNADLEAEKQQMNAELSQLAQLRSENETLIAETTQLTTQIEILKTESSSNSDDRIKALEQQIKDMSIRFIEEKNLYAEERKEALEALEVSSASQKDLSDKLQQSQAELQSLLEQANAAKDGAEQAACEQLKQLQEELASRSEANEQLLKQLAELKAQLEKASSDSSSEKEQLEGLQKELSVAKKENADLRRGCEQATLALTQAETAAEEISRVQMQLQQKAEEVSELKQQLSSSQVLAHPSEDHVNEVTVLTRVQESCAWDMRQLVLEVDTKTAEAAIMQAHIADLAEEKARSEAAATQLQQSAAEQSSRLASQEGELEDMRQQYEKEIATLRQQLASHSTREQSLTLSLRDTKKEHERQVLELKARLLSSEASQLPGIAQDQSDIQSLLDNRAASTQEIETQQLQSKIEALSQVENSVDDKVNKALLGEKEKMVAEGKEQAKRTLQKLFPEVDVTETIEESEWITVFEQKVHAFISQKEAAAGSSAETAAQLAEAEQCKNKLECQVEHYKAVLDDTESTLKKLESTIDSEQRKWAERTRVAEEEAAKLKQENQALQANSEGLNDLHFAYQCVEKSLPNIITEMEDKLASMEKRLSSAEQERDTLQDQLNQSNEALGSLKSDLAKTQEDAASAVAKDIKQLKDRSSTDQKKLKDLQAQNIKLAGMLRTGQDALRHEQELVSKLQSQMRKESKGGMPNGSVSSHEVDELKHKLDRMTRQLEQEQLANRQLTAKLYLSTSGVWYSLVSTDV</sequence>
<dbReference type="HOGENOM" id="CLU_250249_0_0_1"/>
<feature type="compositionally biased region" description="Basic and acidic residues" evidence="2">
    <location>
        <begin position="73"/>
        <end position="90"/>
    </location>
</feature>
<feature type="coiled-coil region" evidence="1">
    <location>
        <begin position="338"/>
        <end position="438"/>
    </location>
</feature>
<feature type="compositionally biased region" description="Basic residues" evidence="2">
    <location>
        <begin position="60"/>
        <end position="72"/>
    </location>
</feature>
<organism evidence="4">
    <name type="scientific">Capitella teleta</name>
    <name type="common">Polychaete worm</name>
    <dbReference type="NCBI Taxonomy" id="283909"/>
    <lineage>
        <taxon>Eukaryota</taxon>
        <taxon>Metazoa</taxon>
        <taxon>Spiralia</taxon>
        <taxon>Lophotrochozoa</taxon>
        <taxon>Annelida</taxon>
        <taxon>Polychaeta</taxon>
        <taxon>Sedentaria</taxon>
        <taxon>Scolecida</taxon>
        <taxon>Capitellidae</taxon>
        <taxon>Capitella</taxon>
    </lineage>
</organism>
<keyword evidence="3" id="KW-1133">Transmembrane helix</keyword>
<feature type="transmembrane region" description="Helical" evidence="3">
    <location>
        <begin position="6"/>
        <end position="24"/>
    </location>
</feature>
<feature type="coiled-coil region" evidence="1">
    <location>
        <begin position="1426"/>
        <end position="1453"/>
    </location>
</feature>
<dbReference type="EnsemblMetazoa" id="CapteT195904">
    <property type="protein sequence ID" value="CapteP195904"/>
    <property type="gene ID" value="CapteG195904"/>
</dbReference>
<evidence type="ECO:0008006" key="7">
    <source>
        <dbReference type="Google" id="ProtNLM"/>
    </source>
</evidence>
<proteinExistence type="predicted"/>
<accession>R7TYS2</accession>
<evidence type="ECO:0000313" key="6">
    <source>
        <dbReference type="Proteomes" id="UP000014760"/>
    </source>
</evidence>
<evidence type="ECO:0000313" key="4">
    <source>
        <dbReference type="EMBL" id="ELT98869.1"/>
    </source>
</evidence>
<feature type="region of interest" description="Disordered" evidence="2">
    <location>
        <begin position="1015"/>
        <end position="1039"/>
    </location>
</feature>
<feature type="compositionally biased region" description="Basic and acidic residues" evidence="2">
    <location>
        <begin position="537"/>
        <end position="549"/>
    </location>
</feature>
<dbReference type="GO" id="GO:0005789">
    <property type="term" value="C:endoplasmic reticulum membrane"/>
    <property type="evidence" value="ECO:0007669"/>
    <property type="project" value="TreeGrafter"/>
</dbReference>
<reference evidence="5" key="3">
    <citation type="submission" date="2015-06" db="UniProtKB">
        <authorList>
            <consortium name="EnsemblMetazoa"/>
        </authorList>
    </citation>
    <scope>IDENTIFICATION</scope>
</reference>
<evidence type="ECO:0000313" key="5">
    <source>
        <dbReference type="EnsemblMetazoa" id="CapteP195904"/>
    </source>
</evidence>
<feature type="coiled-coil region" evidence="1">
    <location>
        <begin position="1214"/>
        <end position="1379"/>
    </location>
</feature>
<name>R7TYS2_CAPTE</name>
<keyword evidence="3" id="KW-0812">Transmembrane</keyword>
<dbReference type="PANTHER" id="PTHR18939:SF4">
    <property type="entry name" value="RIBOSOME-BINDING PROTEIN 1"/>
    <property type="match status" value="1"/>
</dbReference>
<feature type="coiled-coil region" evidence="1">
    <location>
        <begin position="709"/>
        <end position="958"/>
    </location>
</feature>
<evidence type="ECO:0000256" key="3">
    <source>
        <dbReference type="SAM" id="Phobius"/>
    </source>
</evidence>
<dbReference type="OMA" id="IHKMQED"/>
<gene>
    <name evidence="4" type="ORF">CAPTEDRAFT_195904</name>
</gene>
<protein>
    <recommendedName>
        <fullName evidence="7">Ribosome receptor lysine/proline rich domain-containing protein</fullName>
    </recommendedName>
</protein>
<feature type="region of interest" description="Disordered" evidence="2">
    <location>
        <begin position="40"/>
        <end position="123"/>
    </location>
</feature>
<dbReference type="EMBL" id="KB307500">
    <property type="protein sequence ID" value="ELT98869.1"/>
    <property type="molecule type" value="Genomic_DNA"/>
</dbReference>
<keyword evidence="1" id="KW-0175">Coiled coil</keyword>
<feature type="region of interest" description="Disordered" evidence="2">
    <location>
        <begin position="178"/>
        <end position="210"/>
    </location>
</feature>
<keyword evidence="3" id="KW-0472">Membrane</keyword>
<feature type="region of interest" description="Disordered" evidence="2">
    <location>
        <begin position="528"/>
        <end position="549"/>
    </location>
</feature>
<keyword evidence="6" id="KW-1185">Reference proteome</keyword>